<protein>
    <recommendedName>
        <fullName evidence="2">Conjugal transfer protein TrbE</fullName>
    </recommendedName>
</protein>
<keyword evidence="1" id="KW-0614">Plasmid</keyword>
<accession>A0A7T0MA95</accession>
<geneLocation type="plasmid" evidence="1">
    <name>pNXM63-IMP</name>
</geneLocation>
<dbReference type="AlphaFoldDB" id="A0A7T0MA95"/>
<evidence type="ECO:0000313" key="1">
    <source>
        <dbReference type="EMBL" id="QPL18999.1"/>
    </source>
</evidence>
<organism evidence="1">
    <name type="scientific">Morganella morganii</name>
    <name type="common">Proteus morganii</name>
    <dbReference type="NCBI Taxonomy" id="582"/>
    <lineage>
        <taxon>Bacteria</taxon>
        <taxon>Pseudomonadati</taxon>
        <taxon>Pseudomonadota</taxon>
        <taxon>Gammaproteobacteria</taxon>
        <taxon>Enterobacterales</taxon>
        <taxon>Morganellaceae</taxon>
        <taxon>Morganella</taxon>
    </lineage>
</organism>
<dbReference type="EMBL" id="MW150990">
    <property type="protein sequence ID" value="QPL18999.1"/>
    <property type="molecule type" value="Genomic_DNA"/>
</dbReference>
<proteinExistence type="predicted"/>
<reference evidence="1" key="1">
    <citation type="submission" date="2020-10" db="EMBL/GenBank/DDBJ databases">
        <title>Clinical and genomic epidemiology of Morganella morganii separated from three tertiary hospitals in China, 2014-2020.</title>
        <authorList>
            <person name="Xiang G."/>
            <person name="Cai Y."/>
            <person name="Zeng J."/>
            <person name="Jia W."/>
            <person name="Chen C."/>
            <person name="Huang X."/>
            <person name="Huang B."/>
        </authorList>
    </citation>
    <scope>NUCLEOTIDE SEQUENCE</scope>
    <source>
        <strain evidence="1">Nx_m63</strain>
        <plasmid evidence="1">pNXM63-IMP</plasmid>
    </source>
</reference>
<evidence type="ECO:0008006" key="2">
    <source>
        <dbReference type="Google" id="ProtNLM"/>
    </source>
</evidence>
<gene>
    <name evidence="1" type="ORF">LLLOAAEI_00007</name>
</gene>
<name>A0A7T0MA95_MORMO</name>
<sequence>MIEAIAIAIAVLGAVLLLILFARIRAVDAELKLKKHRAKDAGLADLLNYAAVVDDGVIVGKNGSFMAAWLYKGDDNASSTEEQREMVSFRINQALAGLGNGWMVHVDAVRRPAPNYSERGVSSFPDSVSFAIDEERRRLFEGLGAMFEGYFVLTVTWFPPVLAQRKFVELMFDDDAVAPDHTARTTGLIA</sequence>